<feature type="transmembrane region" description="Helical" evidence="1">
    <location>
        <begin position="40"/>
        <end position="61"/>
    </location>
</feature>
<keyword evidence="1" id="KW-0472">Membrane</keyword>
<keyword evidence="3" id="KW-1185">Reference proteome</keyword>
<gene>
    <name evidence="2" type="ORF">POL58_25030</name>
</gene>
<accession>A0ABT5BA85</accession>
<feature type="transmembrane region" description="Helical" evidence="1">
    <location>
        <begin position="265"/>
        <end position="284"/>
    </location>
</feature>
<feature type="transmembrane region" description="Helical" evidence="1">
    <location>
        <begin position="113"/>
        <end position="133"/>
    </location>
</feature>
<organism evidence="2 3">
    <name type="scientific">Nannocystis radixulma</name>
    <dbReference type="NCBI Taxonomy" id="2995305"/>
    <lineage>
        <taxon>Bacteria</taxon>
        <taxon>Pseudomonadati</taxon>
        <taxon>Myxococcota</taxon>
        <taxon>Polyangia</taxon>
        <taxon>Nannocystales</taxon>
        <taxon>Nannocystaceae</taxon>
        <taxon>Nannocystis</taxon>
    </lineage>
</organism>
<feature type="transmembrane region" description="Helical" evidence="1">
    <location>
        <begin position="219"/>
        <end position="245"/>
    </location>
</feature>
<sequence length="423" mass="46359">MAHDSAWSPGKRFGFLFLALYLLFNIVPDGLAFIPVVGELFTAGWLALWAALMPVLGNAALGIEAPIEVFQAGSGDMTWNYVVQLWFVITAAVGAGVWTAVGRGRTDHAKLSAWLRIAVRYSLALAMFAYGLAKWSGNQFQPPDPMRLSETYGDSSPMGLAWTFLGFSPAYCWFMGLAEVLAGALLMRRRTATLGGLVAGGVMANVVMINLCFDVPVKLYSSLLLLMAVVVVAPDARRLLAVLVWNQPAPAADLSAPVLGRGLRVVRVIAKALFLLMIPATFLLQSQGGEMRAMASRGPLYGLWEVESFSLDGTVRVHDPDDALRWRQLFVGEFPYAIVRPMKGEIQAFGFASDLEAKTITLSERGQPPVHVLRFEQPAPDVLELTGKVGQGTVAVRLHRVDLEHTELMSRGFHWVNERPYNR</sequence>
<evidence type="ECO:0008006" key="4">
    <source>
        <dbReference type="Google" id="ProtNLM"/>
    </source>
</evidence>
<feature type="transmembrane region" description="Helical" evidence="1">
    <location>
        <begin position="12"/>
        <end position="33"/>
    </location>
</feature>
<dbReference type="RefSeq" id="WP_272001084.1">
    <property type="nucleotide sequence ID" value="NZ_JAQNDN010000013.1"/>
</dbReference>
<dbReference type="EMBL" id="JAQNDN010000013">
    <property type="protein sequence ID" value="MDC0671045.1"/>
    <property type="molecule type" value="Genomic_DNA"/>
</dbReference>
<comment type="caution">
    <text evidence="2">The sequence shown here is derived from an EMBL/GenBank/DDBJ whole genome shotgun (WGS) entry which is preliminary data.</text>
</comment>
<name>A0ABT5BA85_9BACT</name>
<protein>
    <recommendedName>
        <fullName evidence="4">DoxX family protein</fullName>
    </recommendedName>
</protein>
<keyword evidence="1" id="KW-1133">Transmembrane helix</keyword>
<reference evidence="2 3" key="1">
    <citation type="submission" date="2022-11" db="EMBL/GenBank/DDBJ databases">
        <title>Minimal conservation of predation-associated metabolite biosynthetic gene clusters underscores biosynthetic potential of Myxococcota including descriptions for ten novel species: Archangium lansinium sp. nov., Myxococcus landrumus sp. nov., Nannocystis bai.</title>
        <authorList>
            <person name="Ahearne A."/>
            <person name="Stevens C."/>
            <person name="Dowd S."/>
        </authorList>
    </citation>
    <scope>NUCLEOTIDE SEQUENCE [LARGE SCALE GENOMIC DNA]</scope>
    <source>
        <strain evidence="2 3">NCELM</strain>
    </source>
</reference>
<evidence type="ECO:0000313" key="3">
    <source>
        <dbReference type="Proteomes" id="UP001217838"/>
    </source>
</evidence>
<keyword evidence="1" id="KW-0812">Transmembrane</keyword>
<proteinExistence type="predicted"/>
<dbReference type="Proteomes" id="UP001217838">
    <property type="component" value="Unassembled WGS sequence"/>
</dbReference>
<evidence type="ECO:0000256" key="1">
    <source>
        <dbReference type="SAM" id="Phobius"/>
    </source>
</evidence>
<evidence type="ECO:0000313" key="2">
    <source>
        <dbReference type="EMBL" id="MDC0671045.1"/>
    </source>
</evidence>
<feature type="transmembrane region" description="Helical" evidence="1">
    <location>
        <begin position="194"/>
        <end position="213"/>
    </location>
</feature>
<feature type="transmembrane region" description="Helical" evidence="1">
    <location>
        <begin position="160"/>
        <end position="182"/>
    </location>
</feature>
<feature type="transmembrane region" description="Helical" evidence="1">
    <location>
        <begin position="81"/>
        <end position="101"/>
    </location>
</feature>